<dbReference type="RefSeq" id="WP_065319579.1">
    <property type="nucleotide sequence ID" value="NZ_CP017477.1"/>
</dbReference>
<evidence type="ECO:0000313" key="5">
    <source>
        <dbReference type="Proteomes" id="UP000092584"/>
    </source>
</evidence>
<sequence length="399" mass="46475">MTRINSYILKLISKYISKEFNEKEFNELKKWIKQDSKNEELFINHLKVYKKKRRTELLKILDEDIAWKRIVSKLKTPLKSISISKNYNSKTKFRKLFSEIPKYAAAVLLLFTIGYFYQKIYLKSDMKPEVQSKYITLQLENGTTKIINTENSSKLISDNGKVIGNQKGNELVYNTEVDKINEKLAYNTLFVPYGKRFKIKLSDGTLVHLNAGSSLKYPIKFLKGQKRTVFLNGEAYFSVTKDLNHPFIVNAEELNIEVLGTEFNVSSYPEDAESNVVLVEGSVGMYKINNTLNEATMLIPGVKGTLNKESKKISTEKVNTFIYTSWREGGLFFRKMTFKNIAKKIERHYNMKIIIKNKLLENEIFNANFNEEPIENILSYFSESYKLEYKIENNKIFIN</sequence>
<evidence type="ECO:0000259" key="3">
    <source>
        <dbReference type="Pfam" id="PF16344"/>
    </source>
</evidence>
<dbReference type="PANTHER" id="PTHR30273:SF2">
    <property type="entry name" value="PROTEIN FECR"/>
    <property type="match status" value="1"/>
</dbReference>
<dbReference type="InterPro" id="IPR012373">
    <property type="entry name" value="Ferrdict_sens_TM"/>
</dbReference>
<dbReference type="InterPro" id="IPR032508">
    <property type="entry name" value="FecR_C"/>
</dbReference>
<keyword evidence="1" id="KW-0812">Transmembrane</keyword>
<evidence type="ECO:0000313" key="4">
    <source>
        <dbReference type="EMBL" id="OBY62593.1"/>
    </source>
</evidence>
<keyword evidence="1" id="KW-1133">Transmembrane helix</keyword>
<evidence type="ECO:0000256" key="1">
    <source>
        <dbReference type="SAM" id="Phobius"/>
    </source>
</evidence>
<feature type="transmembrane region" description="Helical" evidence="1">
    <location>
        <begin position="100"/>
        <end position="117"/>
    </location>
</feature>
<dbReference type="Pfam" id="PF04773">
    <property type="entry name" value="FecR"/>
    <property type="match status" value="1"/>
</dbReference>
<reference evidence="5" key="1">
    <citation type="submission" date="2016-02" db="EMBL/GenBank/DDBJ databases">
        <authorList>
            <person name="Shin S.-K."/>
            <person name="Yi H."/>
            <person name="Kim E."/>
        </authorList>
    </citation>
    <scope>NUCLEOTIDE SEQUENCE [LARGE SCALE GENOMIC DNA]</scope>
    <source>
        <strain evidence="5">LPB0003</strain>
    </source>
</reference>
<dbReference type="PANTHER" id="PTHR30273">
    <property type="entry name" value="PERIPLASMIC SIGNAL SENSOR AND SIGMA FACTOR ACTIVATOR FECR-RELATED"/>
    <property type="match status" value="1"/>
</dbReference>
<dbReference type="GO" id="GO:0016989">
    <property type="term" value="F:sigma factor antagonist activity"/>
    <property type="evidence" value="ECO:0007669"/>
    <property type="project" value="TreeGrafter"/>
</dbReference>
<feature type="domain" description="Protein FecR C-terminal" evidence="3">
    <location>
        <begin position="331"/>
        <end position="398"/>
    </location>
</feature>
<dbReference type="Proteomes" id="UP000092584">
    <property type="component" value="Unassembled WGS sequence"/>
</dbReference>
<organism evidence="4 5">
    <name type="scientific">Polaribacter vadi</name>
    <dbReference type="NCBI Taxonomy" id="1774273"/>
    <lineage>
        <taxon>Bacteria</taxon>
        <taxon>Pseudomonadati</taxon>
        <taxon>Bacteroidota</taxon>
        <taxon>Flavobacteriia</taxon>
        <taxon>Flavobacteriales</taxon>
        <taxon>Flavobacteriaceae</taxon>
    </lineage>
</organism>
<dbReference type="Pfam" id="PF16344">
    <property type="entry name" value="FecR_C"/>
    <property type="match status" value="1"/>
</dbReference>
<keyword evidence="1" id="KW-0472">Membrane</keyword>
<name>A0A1B8TSB4_9FLAO</name>
<evidence type="ECO:0008006" key="6">
    <source>
        <dbReference type="Google" id="ProtNLM"/>
    </source>
</evidence>
<feature type="domain" description="FecR protein" evidence="2">
    <location>
        <begin position="193"/>
        <end position="283"/>
    </location>
</feature>
<proteinExistence type="predicted"/>
<dbReference type="STRING" id="1774273.LPB03_10550"/>
<dbReference type="KEGG" id="pob:LPB03_10550"/>
<dbReference type="AlphaFoldDB" id="A0A1B8TSB4"/>
<dbReference type="OrthoDB" id="651134at2"/>
<dbReference type="InterPro" id="IPR006860">
    <property type="entry name" value="FecR"/>
</dbReference>
<dbReference type="Gene3D" id="2.60.120.1440">
    <property type="match status" value="1"/>
</dbReference>
<protein>
    <recommendedName>
        <fullName evidence="6">Iron dicitrate transport regulator FecR</fullName>
    </recommendedName>
</protein>
<gene>
    <name evidence="4" type="ORF">LPB3_10560</name>
</gene>
<dbReference type="Gene3D" id="3.55.50.30">
    <property type="match status" value="1"/>
</dbReference>
<evidence type="ECO:0000259" key="2">
    <source>
        <dbReference type="Pfam" id="PF04773"/>
    </source>
</evidence>
<accession>A0A1B8TSB4</accession>
<dbReference type="EMBL" id="LSFM01000023">
    <property type="protein sequence ID" value="OBY62593.1"/>
    <property type="molecule type" value="Genomic_DNA"/>
</dbReference>
<keyword evidence="5" id="KW-1185">Reference proteome</keyword>
<comment type="caution">
    <text evidence="4">The sequence shown here is derived from an EMBL/GenBank/DDBJ whole genome shotgun (WGS) entry which is preliminary data.</text>
</comment>